<dbReference type="PANTHER" id="PTHR24356">
    <property type="entry name" value="SERINE/THREONINE-PROTEIN KINASE"/>
    <property type="match status" value="1"/>
</dbReference>
<dbReference type="PROSITE" id="PS00108">
    <property type="entry name" value="PROTEIN_KINASE_ST"/>
    <property type="match status" value="1"/>
</dbReference>
<dbReference type="EMBL" id="GL377579">
    <property type="protein sequence ID" value="EFJ28533.1"/>
    <property type="molecule type" value="Genomic_DNA"/>
</dbReference>
<dbReference type="PANTHER" id="PTHR24356:SF1">
    <property type="entry name" value="SERINE_THREONINE-PROTEIN KINASE GREATWALL"/>
    <property type="match status" value="1"/>
</dbReference>
<evidence type="ECO:0000256" key="9">
    <source>
        <dbReference type="ARBA" id="ARBA00022777"/>
    </source>
</evidence>
<evidence type="ECO:0000256" key="1">
    <source>
        <dbReference type="ARBA" id="ARBA00009903"/>
    </source>
</evidence>
<evidence type="ECO:0000256" key="10">
    <source>
        <dbReference type="ARBA" id="ARBA00022833"/>
    </source>
</evidence>
<dbReference type="Gramene" id="EFJ28533">
    <property type="protein sequence ID" value="EFJ28533"/>
    <property type="gene ID" value="SELMODRAFT_451604"/>
</dbReference>
<dbReference type="Pfam" id="PF26031">
    <property type="entry name" value="IREH1"/>
    <property type="match status" value="1"/>
</dbReference>
<dbReference type="EC" id="2.7.11.1" evidence="2"/>
<dbReference type="OMA" id="ENTYEWE"/>
<dbReference type="InParanoid" id="D8RHI1"/>
<evidence type="ECO:0000313" key="19">
    <source>
        <dbReference type="Proteomes" id="UP000001514"/>
    </source>
</evidence>
<keyword evidence="4" id="KW-0597">Phosphoprotein</keyword>
<keyword evidence="5" id="KW-0808">Transferase</keyword>
<dbReference type="Pfam" id="PF00069">
    <property type="entry name" value="Pkinase"/>
    <property type="match status" value="1"/>
</dbReference>
<dbReference type="GO" id="GO:0005524">
    <property type="term" value="F:ATP binding"/>
    <property type="evidence" value="ECO:0007669"/>
    <property type="project" value="UniProtKB-KW"/>
</dbReference>
<dbReference type="SMART" id="SM00220">
    <property type="entry name" value="S_TKc"/>
    <property type="match status" value="1"/>
</dbReference>
<feature type="domain" description="Protein kinase" evidence="16">
    <location>
        <begin position="514"/>
        <end position="786"/>
    </location>
</feature>
<dbReference type="GO" id="GO:0004674">
    <property type="term" value="F:protein serine/threonine kinase activity"/>
    <property type="evidence" value="ECO:0000318"/>
    <property type="project" value="GO_Central"/>
</dbReference>
<dbReference type="InterPro" id="IPR000719">
    <property type="entry name" value="Prot_kinase_dom"/>
</dbReference>
<dbReference type="InterPro" id="IPR000961">
    <property type="entry name" value="AGC-kinase_C"/>
</dbReference>
<gene>
    <name evidence="18" type="primary">IRE1-2</name>
    <name evidence="18" type="ORF">SELMODRAFT_451604</name>
</gene>
<feature type="domain" description="AGC-kinase C-terminal" evidence="17">
    <location>
        <begin position="787"/>
        <end position="880"/>
    </location>
</feature>
<comment type="catalytic activity">
    <reaction evidence="13">
        <text>L-seryl-[protein] + ATP = O-phospho-L-seryl-[protein] + ADP + H(+)</text>
        <dbReference type="Rhea" id="RHEA:17989"/>
        <dbReference type="Rhea" id="RHEA-COMP:9863"/>
        <dbReference type="Rhea" id="RHEA-COMP:11604"/>
        <dbReference type="ChEBI" id="CHEBI:15378"/>
        <dbReference type="ChEBI" id="CHEBI:29999"/>
        <dbReference type="ChEBI" id="CHEBI:30616"/>
        <dbReference type="ChEBI" id="CHEBI:83421"/>
        <dbReference type="ChEBI" id="CHEBI:456216"/>
        <dbReference type="EC" id="2.7.11.1"/>
    </reaction>
</comment>
<evidence type="ECO:0000256" key="15">
    <source>
        <dbReference type="SAM" id="MobiDB-lite"/>
    </source>
</evidence>
<evidence type="ECO:0000256" key="3">
    <source>
        <dbReference type="ARBA" id="ARBA00022527"/>
    </source>
</evidence>
<feature type="coiled-coil region" evidence="14">
    <location>
        <begin position="146"/>
        <end position="184"/>
    </location>
</feature>
<proteinExistence type="inferred from homology"/>
<dbReference type="eggNOG" id="KOG0606">
    <property type="taxonomic scope" value="Eukaryota"/>
</dbReference>
<evidence type="ECO:0000256" key="13">
    <source>
        <dbReference type="ARBA" id="ARBA00048679"/>
    </source>
</evidence>
<evidence type="ECO:0000256" key="5">
    <source>
        <dbReference type="ARBA" id="ARBA00022679"/>
    </source>
</evidence>
<dbReference type="InterPro" id="IPR058783">
    <property type="entry name" value="IREH1/IRE-like_N"/>
</dbReference>
<dbReference type="SUPFAM" id="SSF56112">
    <property type="entry name" value="Protein kinase-like (PK-like)"/>
    <property type="match status" value="1"/>
</dbReference>
<keyword evidence="14" id="KW-0175">Coiled coil</keyword>
<feature type="compositionally biased region" description="Polar residues" evidence="15">
    <location>
        <begin position="1"/>
        <end position="19"/>
    </location>
</feature>
<evidence type="ECO:0000256" key="12">
    <source>
        <dbReference type="ARBA" id="ARBA00047899"/>
    </source>
</evidence>
<evidence type="ECO:0000259" key="17">
    <source>
        <dbReference type="PROSITE" id="PS51285"/>
    </source>
</evidence>
<evidence type="ECO:0000256" key="11">
    <source>
        <dbReference type="ARBA" id="ARBA00022840"/>
    </source>
</evidence>
<dbReference type="FunFam" id="3.30.200.20:FF:000147">
    <property type="entry name" value="probable serine/threonine protein kinase IREH1"/>
    <property type="match status" value="1"/>
</dbReference>
<dbReference type="PROSITE" id="PS50011">
    <property type="entry name" value="PROTEIN_KINASE_DOM"/>
    <property type="match status" value="1"/>
</dbReference>
<dbReference type="GO" id="GO:0008270">
    <property type="term" value="F:zinc ion binding"/>
    <property type="evidence" value="ECO:0007669"/>
    <property type="project" value="UniProtKB-KW"/>
</dbReference>
<keyword evidence="11" id="KW-0067">ATP-binding</keyword>
<evidence type="ECO:0000256" key="2">
    <source>
        <dbReference type="ARBA" id="ARBA00012513"/>
    </source>
</evidence>
<keyword evidence="9" id="KW-0418">Kinase</keyword>
<evidence type="ECO:0000256" key="8">
    <source>
        <dbReference type="ARBA" id="ARBA00022771"/>
    </source>
</evidence>
<dbReference type="Gene3D" id="3.30.200.20">
    <property type="entry name" value="Phosphorylase Kinase, domain 1"/>
    <property type="match status" value="1"/>
</dbReference>
<keyword evidence="3" id="KW-0723">Serine/threonine-protein kinase</keyword>
<feature type="compositionally biased region" description="Basic and acidic residues" evidence="15">
    <location>
        <begin position="22"/>
        <end position="36"/>
    </location>
</feature>
<dbReference type="InterPro" id="IPR008271">
    <property type="entry name" value="Ser/Thr_kinase_AS"/>
</dbReference>
<dbReference type="FunFam" id="1.10.510.10:FF:000446">
    <property type="entry name" value="Microtubule associated serine/threonine kinase 2"/>
    <property type="match status" value="1"/>
</dbReference>
<reference evidence="18 19" key="1">
    <citation type="journal article" date="2011" name="Science">
        <title>The Selaginella genome identifies genetic changes associated with the evolution of vascular plants.</title>
        <authorList>
            <person name="Banks J.A."/>
            <person name="Nishiyama T."/>
            <person name="Hasebe M."/>
            <person name="Bowman J.L."/>
            <person name="Gribskov M."/>
            <person name="dePamphilis C."/>
            <person name="Albert V.A."/>
            <person name="Aono N."/>
            <person name="Aoyama T."/>
            <person name="Ambrose B.A."/>
            <person name="Ashton N.W."/>
            <person name="Axtell M.J."/>
            <person name="Barker E."/>
            <person name="Barker M.S."/>
            <person name="Bennetzen J.L."/>
            <person name="Bonawitz N.D."/>
            <person name="Chapple C."/>
            <person name="Cheng C."/>
            <person name="Correa L.G."/>
            <person name="Dacre M."/>
            <person name="DeBarry J."/>
            <person name="Dreyer I."/>
            <person name="Elias M."/>
            <person name="Engstrom E.M."/>
            <person name="Estelle M."/>
            <person name="Feng L."/>
            <person name="Finet C."/>
            <person name="Floyd S.K."/>
            <person name="Frommer W.B."/>
            <person name="Fujita T."/>
            <person name="Gramzow L."/>
            <person name="Gutensohn M."/>
            <person name="Harholt J."/>
            <person name="Hattori M."/>
            <person name="Heyl A."/>
            <person name="Hirai T."/>
            <person name="Hiwatashi Y."/>
            <person name="Ishikawa M."/>
            <person name="Iwata M."/>
            <person name="Karol K.G."/>
            <person name="Koehler B."/>
            <person name="Kolukisaoglu U."/>
            <person name="Kubo M."/>
            <person name="Kurata T."/>
            <person name="Lalonde S."/>
            <person name="Li K."/>
            <person name="Li Y."/>
            <person name="Litt A."/>
            <person name="Lyons E."/>
            <person name="Manning G."/>
            <person name="Maruyama T."/>
            <person name="Michael T.P."/>
            <person name="Mikami K."/>
            <person name="Miyazaki S."/>
            <person name="Morinaga S."/>
            <person name="Murata T."/>
            <person name="Mueller-Roeber B."/>
            <person name="Nelson D.R."/>
            <person name="Obara M."/>
            <person name="Oguri Y."/>
            <person name="Olmstead R.G."/>
            <person name="Onodera N."/>
            <person name="Petersen B.L."/>
            <person name="Pils B."/>
            <person name="Prigge M."/>
            <person name="Rensing S.A."/>
            <person name="Riano-Pachon D.M."/>
            <person name="Roberts A.W."/>
            <person name="Sato Y."/>
            <person name="Scheller H.V."/>
            <person name="Schulz B."/>
            <person name="Schulz C."/>
            <person name="Shakirov E.V."/>
            <person name="Shibagaki N."/>
            <person name="Shinohara N."/>
            <person name="Shippen D.E."/>
            <person name="Soerensen I."/>
            <person name="Sotooka R."/>
            <person name="Sugimoto N."/>
            <person name="Sugita M."/>
            <person name="Sumikawa N."/>
            <person name="Tanurdzic M."/>
            <person name="Theissen G."/>
            <person name="Ulvskov P."/>
            <person name="Wakazuki S."/>
            <person name="Weng J.K."/>
            <person name="Willats W.W."/>
            <person name="Wipf D."/>
            <person name="Wolf P.G."/>
            <person name="Yang L."/>
            <person name="Zimmer A.D."/>
            <person name="Zhu Q."/>
            <person name="Mitros T."/>
            <person name="Hellsten U."/>
            <person name="Loque D."/>
            <person name="Otillar R."/>
            <person name="Salamov A."/>
            <person name="Schmutz J."/>
            <person name="Shapiro H."/>
            <person name="Lindquist E."/>
            <person name="Lucas S."/>
            <person name="Rokhsar D."/>
            <person name="Grigoriev I.V."/>
        </authorList>
    </citation>
    <scope>NUCLEOTIDE SEQUENCE [LARGE SCALE GENOMIC DNA]</scope>
</reference>
<dbReference type="InterPro" id="IPR050236">
    <property type="entry name" value="Ser_Thr_kinase_AGC"/>
</dbReference>
<evidence type="ECO:0000256" key="7">
    <source>
        <dbReference type="ARBA" id="ARBA00022741"/>
    </source>
</evidence>
<feature type="region of interest" description="Disordered" evidence="15">
    <location>
        <begin position="1"/>
        <end position="100"/>
    </location>
</feature>
<feature type="region of interest" description="Disordered" evidence="15">
    <location>
        <begin position="380"/>
        <end position="411"/>
    </location>
</feature>
<sequence length="901" mass="101259">MISSLMRQLVRQSQESATPSGDRIDAPPKGPDDESPPRASPLTPLKLRSEQSPPPENENISPSPLPRAIASLSPGASAGKNEQCSSTGFESPRISDFGKDTDSPRFQALLQLTSGLKKTKLRSLNKSFEVEAKDLHANMYWRPHSFNDVEEIISALREKFNLAKEEVNAELAAFELELKEILRTGDVPPGEEKNFEELLAVARACLTMTPFDFQQQCERVVQALDEKRQEQSNGLLKQLFTRILFILTRCTRLLQFRNENGLNKDGCLNRFPRHPKSDTIADATDGKDSRSCPATLKLLKLEDRVLNKNQDENTAKDGSRQLEQSSNGLVCRICELRVPAFFFEGHSRVCAAADRCDHDKLGFDDRLNRLAETLEKVVETCSPKSQAEGDSLSPKRTDDNTPRSPFSSGSMEEADDVYEYTQIEELAYLARCVARVNVLDESALEHLSVCTQNVEKILHDCKAEGLTAITYGERIRSLVRQKYLEASKACEHNDCVSKEPAPLPCKHRTSIEDFEIIKPISRGAFGRVFLARKKTTGDLFAVKVLRKSDMIRKNAVRSVQAERNILISARNPFVVRFFYSFTCSENLYLVMEYLNGGDLYSLLMSMGCLEEDMARVYIAELVLALEYLHSLGVVHRDLKPGNILIAHDGHIKLTDFGLSRMGLINSTDDLAIAMNDDREHNQLKSAVGTPDYLAPEILLGTEHDHAADWWSVGIILYEFLTGVPPFNAEHPQIIFDNILNKKISWPRVPEDVSYDAYDLINRLLTDDPKRRLGYRGAGEVKAHPFFKDVKWDMLAQQKAAFVPCPSDQHDTSYFNSRSRSMDSIEEEDSFGSTCSMDLFENKLGDEADDDCHELTEFESFSHVTFSNFSFKNLSQLASINYDLLVQNGTGMESMGGRLSSP</sequence>
<comment type="catalytic activity">
    <reaction evidence="12">
        <text>L-threonyl-[protein] + ATP = O-phospho-L-threonyl-[protein] + ADP + H(+)</text>
        <dbReference type="Rhea" id="RHEA:46608"/>
        <dbReference type="Rhea" id="RHEA-COMP:11060"/>
        <dbReference type="Rhea" id="RHEA-COMP:11605"/>
        <dbReference type="ChEBI" id="CHEBI:15378"/>
        <dbReference type="ChEBI" id="CHEBI:30013"/>
        <dbReference type="ChEBI" id="CHEBI:30616"/>
        <dbReference type="ChEBI" id="CHEBI:61977"/>
        <dbReference type="ChEBI" id="CHEBI:456216"/>
        <dbReference type="EC" id="2.7.11.1"/>
    </reaction>
</comment>
<dbReference type="PROSITE" id="PS51285">
    <property type="entry name" value="AGC_KINASE_CTER"/>
    <property type="match status" value="1"/>
</dbReference>
<evidence type="ECO:0000256" key="14">
    <source>
        <dbReference type="SAM" id="Coils"/>
    </source>
</evidence>
<dbReference type="Gene3D" id="1.10.510.10">
    <property type="entry name" value="Transferase(Phosphotransferase) domain 1"/>
    <property type="match status" value="1"/>
</dbReference>
<dbReference type="InterPro" id="IPR011009">
    <property type="entry name" value="Kinase-like_dom_sf"/>
</dbReference>
<evidence type="ECO:0000256" key="6">
    <source>
        <dbReference type="ARBA" id="ARBA00022723"/>
    </source>
</evidence>
<dbReference type="AlphaFoldDB" id="D8RHI1"/>
<name>D8RHI1_SELML</name>
<organism evidence="19">
    <name type="scientific">Selaginella moellendorffii</name>
    <name type="common">Spikemoss</name>
    <dbReference type="NCBI Taxonomy" id="88036"/>
    <lineage>
        <taxon>Eukaryota</taxon>
        <taxon>Viridiplantae</taxon>
        <taxon>Streptophyta</taxon>
        <taxon>Embryophyta</taxon>
        <taxon>Tracheophyta</taxon>
        <taxon>Lycopodiopsida</taxon>
        <taxon>Selaginellales</taxon>
        <taxon>Selaginellaceae</taxon>
        <taxon>Selaginella</taxon>
    </lineage>
</organism>
<dbReference type="HOGENOM" id="CLU_000288_130_0_1"/>
<evidence type="ECO:0000256" key="4">
    <source>
        <dbReference type="ARBA" id="ARBA00022553"/>
    </source>
</evidence>
<keyword evidence="19" id="KW-1185">Reference proteome</keyword>
<feature type="compositionally biased region" description="Polar residues" evidence="15">
    <location>
        <begin position="80"/>
        <end position="89"/>
    </location>
</feature>
<accession>D8RHI1</accession>
<protein>
    <recommendedName>
        <fullName evidence="2">non-specific serine/threonine protein kinase</fullName>
        <ecNumber evidence="2">2.7.11.1</ecNumber>
    </recommendedName>
</protein>
<keyword evidence="10" id="KW-0862">Zinc</keyword>
<dbReference type="CDD" id="cd05579">
    <property type="entry name" value="STKc_MAST_like"/>
    <property type="match status" value="1"/>
</dbReference>
<evidence type="ECO:0000259" key="16">
    <source>
        <dbReference type="PROSITE" id="PS50011"/>
    </source>
</evidence>
<keyword evidence="8" id="KW-0863">Zinc-finger</keyword>
<evidence type="ECO:0000313" key="18">
    <source>
        <dbReference type="EMBL" id="EFJ28533.1"/>
    </source>
</evidence>
<dbReference type="STRING" id="88036.D8RHI1"/>
<dbReference type="Proteomes" id="UP000001514">
    <property type="component" value="Unassembled WGS sequence"/>
</dbReference>
<dbReference type="GO" id="GO:0035556">
    <property type="term" value="P:intracellular signal transduction"/>
    <property type="evidence" value="ECO:0000318"/>
    <property type="project" value="GO_Central"/>
</dbReference>
<keyword evidence="7" id="KW-0547">Nucleotide-binding</keyword>
<dbReference type="KEGG" id="smo:SELMODRAFT_451604"/>
<keyword evidence="6" id="KW-0479">Metal-binding</keyword>
<comment type="similarity">
    <text evidence="1">Belongs to the protein kinase superfamily. AGC Ser/Thr protein kinase family.</text>
</comment>